<dbReference type="EMBL" id="CM039434">
    <property type="protein sequence ID" value="KAI4324122.1"/>
    <property type="molecule type" value="Genomic_DNA"/>
</dbReference>
<evidence type="ECO:0000313" key="2">
    <source>
        <dbReference type="Proteomes" id="UP000828941"/>
    </source>
</evidence>
<organism evidence="1 2">
    <name type="scientific">Bauhinia variegata</name>
    <name type="common">Purple orchid tree</name>
    <name type="synonym">Phanera variegata</name>
    <dbReference type="NCBI Taxonomy" id="167791"/>
    <lineage>
        <taxon>Eukaryota</taxon>
        <taxon>Viridiplantae</taxon>
        <taxon>Streptophyta</taxon>
        <taxon>Embryophyta</taxon>
        <taxon>Tracheophyta</taxon>
        <taxon>Spermatophyta</taxon>
        <taxon>Magnoliopsida</taxon>
        <taxon>eudicotyledons</taxon>
        <taxon>Gunneridae</taxon>
        <taxon>Pentapetalae</taxon>
        <taxon>rosids</taxon>
        <taxon>fabids</taxon>
        <taxon>Fabales</taxon>
        <taxon>Fabaceae</taxon>
        <taxon>Cercidoideae</taxon>
        <taxon>Cercideae</taxon>
        <taxon>Bauhiniinae</taxon>
        <taxon>Bauhinia</taxon>
    </lineage>
</organism>
<dbReference type="Proteomes" id="UP000828941">
    <property type="component" value="Chromosome 9"/>
</dbReference>
<proteinExistence type="predicted"/>
<reference evidence="1 2" key="1">
    <citation type="journal article" date="2022" name="DNA Res.">
        <title>Chromosomal-level genome assembly of the orchid tree Bauhinia variegata (Leguminosae; Cercidoideae) supports the allotetraploid origin hypothesis of Bauhinia.</title>
        <authorList>
            <person name="Zhong Y."/>
            <person name="Chen Y."/>
            <person name="Zheng D."/>
            <person name="Pang J."/>
            <person name="Liu Y."/>
            <person name="Luo S."/>
            <person name="Meng S."/>
            <person name="Qian L."/>
            <person name="Wei D."/>
            <person name="Dai S."/>
            <person name="Zhou R."/>
        </authorList>
    </citation>
    <scope>NUCLEOTIDE SEQUENCE [LARGE SCALE GENOMIC DNA]</scope>
    <source>
        <strain evidence="1">BV-YZ2020</strain>
    </source>
</reference>
<accession>A0ACB9MKK7</accession>
<sequence length="869" mass="99209">MAVRSLHYRLDALLSDNSDALEEVADTCDELLDKLMPLIEFEENWKEKDRIVKELLTQVTDAIEDAEDVINKYVVKPNINDVKLEFDESNEFITDAIEDAEDVINQYVDNNDAKQELDDINEFITEITSFITQLEEMTGSRSSERSRIQREETQKRLEQLRRNVEEDDVVGLDNLTQVLLKQLVGGSEELQVVSITGMGGSGKTTLAKKIYNHSRVKNHFQCCAWLHVSNQQEEVEMEIRTSSDLSKEGNSGINLDKFYSEFLKEKRFFIVIDGLWSPNILNEIRNAVCDDSNGSRILITTRIEKVGLQAGISSNSMPLLDMEQSWELFTRKVFQGEKFPSELEGLGREIVKRCCGLPTVVSVAGTLAACSEKTIGMWLKLVEDIEWYLTHDKTDVLDVLALSYNNLSFTSKQCFLYLGVFPKDFEIPVRQLIQMLIAEGFFQNKHMAEDGLKRLVDQSLVTVSSRRTDGGIKTCRIHNLSRLLCLSECKNNKFLELRADTKKFSTSKPRRLSLHCETPLYICSNPPDDSSVHSLFCFGPHTYPFDTSDWDWLYKSFSLIRVLNLGKVKIEAIPDSIEKLILLKYLKVESEDLKAIPPSIGNILNLQTVDLRYSFINLLPAEIWKLRDLQHVYVSGPAILSNLHSMDSFQRLDDLQSLSTVALDENTVQLFDKDMFHNISKLGLWYKPNSTCNPAQALSNLSKMRNLQRLKIFYTSELPSPQSFPSNLTKITLKQIEFLHYNTTPTLENLPKLQILKLVGSEGSRDRKKFGFNCSANGFPNLEVLQMSQLHIAEWKLREDAMLKLRNLMIKDCIYLTVLPNQLWSFSELRRIHVLCPSAALAESLVDVNDDRLVVHPPLPSASSSSRDW</sequence>
<comment type="caution">
    <text evidence="1">The sequence shown here is derived from an EMBL/GenBank/DDBJ whole genome shotgun (WGS) entry which is preliminary data.</text>
</comment>
<evidence type="ECO:0000313" key="1">
    <source>
        <dbReference type="EMBL" id="KAI4324122.1"/>
    </source>
</evidence>
<name>A0ACB9MKK7_BAUVA</name>
<protein>
    <submittedName>
        <fullName evidence="1">Uncharacterized protein</fullName>
    </submittedName>
</protein>
<gene>
    <name evidence="1" type="ORF">L6164_023685</name>
</gene>
<keyword evidence="2" id="KW-1185">Reference proteome</keyword>